<dbReference type="PANTHER" id="PTHR24320:SF282">
    <property type="entry name" value="WW DOMAIN-CONTAINING OXIDOREDUCTASE"/>
    <property type="match status" value="1"/>
</dbReference>
<protein>
    <recommendedName>
        <fullName evidence="7">NAD(P)-binding protein</fullName>
    </recommendedName>
</protein>
<dbReference type="EMBL" id="KV424191">
    <property type="protein sequence ID" value="KZT50310.1"/>
    <property type="molecule type" value="Genomic_DNA"/>
</dbReference>
<dbReference type="Proteomes" id="UP000076842">
    <property type="component" value="Unassembled WGS sequence"/>
</dbReference>
<dbReference type="OrthoDB" id="191139at2759"/>
<name>A0A165C6C7_9BASI</name>
<dbReference type="Gene3D" id="3.40.50.720">
    <property type="entry name" value="NAD(P)-binding Rossmann-like Domain"/>
    <property type="match status" value="1"/>
</dbReference>
<organism evidence="5 6">
    <name type="scientific">Calocera cornea HHB12733</name>
    <dbReference type="NCBI Taxonomy" id="1353952"/>
    <lineage>
        <taxon>Eukaryota</taxon>
        <taxon>Fungi</taxon>
        <taxon>Dikarya</taxon>
        <taxon>Basidiomycota</taxon>
        <taxon>Agaricomycotina</taxon>
        <taxon>Dacrymycetes</taxon>
        <taxon>Dacrymycetales</taxon>
        <taxon>Dacrymycetaceae</taxon>
        <taxon>Calocera</taxon>
    </lineage>
</organism>
<evidence type="ECO:0000313" key="5">
    <source>
        <dbReference type="EMBL" id="KZT50310.1"/>
    </source>
</evidence>
<feature type="non-terminal residue" evidence="5">
    <location>
        <position position="1"/>
    </location>
</feature>
<evidence type="ECO:0000256" key="2">
    <source>
        <dbReference type="ARBA" id="ARBA00022857"/>
    </source>
</evidence>
<evidence type="ECO:0008006" key="7">
    <source>
        <dbReference type="Google" id="ProtNLM"/>
    </source>
</evidence>
<dbReference type="GO" id="GO:0016491">
    <property type="term" value="F:oxidoreductase activity"/>
    <property type="evidence" value="ECO:0007669"/>
    <property type="project" value="UniProtKB-KW"/>
</dbReference>
<dbReference type="InParanoid" id="A0A165C6C7"/>
<evidence type="ECO:0000256" key="4">
    <source>
        <dbReference type="SAM" id="MobiDB-lite"/>
    </source>
</evidence>
<proteinExistence type="inferred from homology"/>
<keyword evidence="6" id="KW-1185">Reference proteome</keyword>
<reference evidence="5 6" key="1">
    <citation type="journal article" date="2016" name="Mol. Biol. Evol.">
        <title>Comparative Genomics of Early-Diverging Mushroom-Forming Fungi Provides Insights into the Origins of Lignocellulose Decay Capabilities.</title>
        <authorList>
            <person name="Nagy L.G."/>
            <person name="Riley R."/>
            <person name="Tritt A."/>
            <person name="Adam C."/>
            <person name="Daum C."/>
            <person name="Floudas D."/>
            <person name="Sun H."/>
            <person name="Yadav J.S."/>
            <person name="Pangilinan J."/>
            <person name="Larsson K.H."/>
            <person name="Matsuura K."/>
            <person name="Barry K."/>
            <person name="Labutti K."/>
            <person name="Kuo R."/>
            <person name="Ohm R.A."/>
            <person name="Bhattacharya S.S."/>
            <person name="Shirouzu T."/>
            <person name="Yoshinaga Y."/>
            <person name="Martin F.M."/>
            <person name="Grigoriev I.V."/>
            <person name="Hibbett D.S."/>
        </authorList>
    </citation>
    <scope>NUCLEOTIDE SEQUENCE [LARGE SCALE GENOMIC DNA]</scope>
    <source>
        <strain evidence="5 6">HHB12733</strain>
    </source>
</reference>
<evidence type="ECO:0000313" key="6">
    <source>
        <dbReference type="Proteomes" id="UP000076842"/>
    </source>
</evidence>
<sequence length="130" mass="14276">AKLANILFAGELQRRCDERGVPILSMSVDPGATATGRKRGTPLARTRLPAAPPPTTSEQPLQGAATQLFAATSPIVREQAEEWKVRYVVPPGRVEREEKMAEVARDGEIAERLWWTTESVVQEVLEKGSL</sequence>
<gene>
    <name evidence="5" type="ORF">CALCODRAFT_444806</name>
</gene>
<keyword evidence="2" id="KW-0521">NADP</keyword>
<accession>A0A165C6C7</accession>
<feature type="region of interest" description="Disordered" evidence="4">
    <location>
        <begin position="27"/>
        <end position="61"/>
    </location>
</feature>
<comment type="similarity">
    <text evidence="1">Belongs to the short-chain dehydrogenases/reductases (SDR) family.</text>
</comment>
<evidence type="ECO:0000256" key="1">
    <source>
        <dbReference type="ARBA" id="ARBA00006484"/>
    </source>
</evidence>
<keyword evidence="3" id="KW-0560">Oxidoreductase</keyword>
<dbReference type="PANTHER" id="PTHR24320">
    <property type="entry name" value="RETINOL DEHYDROGENASE"/>
    <property type="match status" value="1"/>
</dbReference>
<evidence type="ECO:0000256" key="3">
    <source>
        <dbReference type="ARBA" id="ARBA00023002"/>
    </source>
</evidence>
<dbReference type="AlphaFoldDB" id="A0A165C6C7"/>
<dbReference type="STRING" id="1353952.A0A165C6C7"/>